<accession>A0A2T3G1K6</accession>
<dbReference type="GeneID" id="77470264"/>
<sequence>MNADRLFMLVDTCANFDEVKHEFPDLDFLTYFYALLGYYRIPTIQLYNKTTIDENDLSKILNGSTTPQRDDIIQFGLALNIDLKKTNFMLSLAECETLSYKEGRDSLIICAIKNHYSINKTNTMLSTCNLIKI</sequence>
<gene>
    <name evidence="2" type="ORF">C7U55_03995</name>
    <name evidence="1" type="ORF">LJD69_00800</name>
</gene>
<dbReference type="RefSeq" id="WP_048924124.1">
    <property type="nucleotide sequence ID" value="NZ_DBGCOW010000095.1"/>
</dbReference>
<evidence type="ECO:0000313" key="2">
    <source>
        <dbReference type="EMBL" id="PST41311.1"/>
    </source>
</evidence>
<protein>
    <submittedName>
        <fullName evidence="2">Uncharacterized protein</fullName>
    </submittedName>
</protein>
<reference evidence="3" key="1">
    <citation type="submission" date="2018-03" db="EMBL/GenBank/DDBJ databases">
        <title>Lachnoclostridium SNUG30370 gen.nov., sp.nov., isolated from human faeces.</title>
        <authorList>
            <person name="Seo B."/>
            <person name="Jeon K."/>
            <person name="Ko G."/>
        </authorList>
    </citation>
    <scope>NUCLEOTIDE SEQUENCE [LARGE SCALE GENOMIC DNA]</scope>
    <source>
        <strain evidence="3">SNUG30370</strain>
    </source>
</reference>
<dbReference type="Proteomes" id="UP000241201">
    <property type="component" value="Unassembled WGS sequence"/>
</dbReference>
<reference evidence="1" key="3">
    <citation type="submission" date="2021-10" db="EMBL/GenBank/DDBJ databases">
        <title>Collection of gut derived symbiotic bacterial strains cultured from healthy donors.</title>
        <authorList>
            <person name="Lin H."/>
            <person name="Littmann E."/>
            <person name="Kohout C."/>
            <person name="Pamer E.G."/>
        </authorList>
    </citation>
    <scope>NUCLEOTIDE SEQUENCE</scope>
    <source>
        <strain evidence="1">DFI.4.48</strain>
    </source>
</reference>
<dbReference type="Proteomes" id="UP001198439">
    <property type="component" value="Unassembled WGS sequence"/>
</dbReference>
<evidence type="ECO:0000313" key="1">
    <source>
        <dbReference type="EMBL" id="MCB8609130.1"/>
    </source>
</evidence>
<dbReference type="EMBL" id="PYLP01000003">
    <property type="protein sequence ID" value="PST41311.1"/>
    <property type="molecule type" value="Genomic_DNA"/>
</dbReference>
<evidence type="ECO:0000313" key="3">
    <source>
        <dbReference type="Proteomes" id="UP000241201"/>
    </source>
</evidence>
<proteinExistence type="predicted"/>
<keyword evidence="3" id="KW-1185">Reference proteome</keyword>
<reference evidence="2" key="2">
    <citation type="journal article" date="2019" name="Int. J. Syst. Evol. Microbiol.">
        <title>Faecalibacillus intestinalis gen. nov., sp. nov. and Faecalibacillus faecis sp. nov., isolated from human faeces.</title>
        <authorList>
            <person name="Seo B."/>
            <person name="Jeon K."/>
            <person name="Baek I."/>
            <person name="Lee Y.M."/>
            <person name="Baek K."/>
            <person name="Ko G."/>
        </authorList>
    </citation>
    <scope>NUCLEOTIDE SEQUENCE</scope>
    <source>
        <strain evidence="2">SNUG30370</strain>
    </source>
</reference>
<dbReference type="AlphaFoldDB" id="A0A2T3G1K6"/>
<organism evidence="2 3">
    <name type="scientific">Faecalibacillus faecis</name>
    <dbReference type="NCBI Taxonomy" id="1982628"/>
    <lineage>
        <taxon>Bacteria</taxon>
        <taxon>Bacillati</taxon>
        <taxon>Bacillota</taxon>
        <taxon>Erysipelotrichia</taxon>
        <taxon>Erysipelotrichales</taxon>
        <taxon>Coprobacillaceae</taxon>
        <taxon>Faecalibacillus</taxon>
    </lineage>
</organism>
<name>A0A2T3G1K6_9FIRM</name>
<comment type="caution">
    <text evidence="2">The sequence shown here is derived from an EMBL/GenBank/DDBJ whole genome shotgun (WGS) entry which is preliminary data.</text>
</comment>
<dbReference type="EMBL" id="JAJDKZ010000002">
    <property type="protein sequence ID" value="MCB8609130.1"/>
    <property type="molecule type" value="Genomic_DNA"/>
</dbReference>